<name>A0ABP3RC37_9PROT</name>
<proteinExistence type="predicted"/>
<evidence type="ECO:0008006" key="3">
    <source>
        <dbReference type="Google" id="ProtNLM"/>
    </source>
</evidence>
<comment type="caution">
    <text evidence="1">The sequence shown here is derived from an EMBL/GenBank/DDBJ whole genome shotgun (WGS) entry which is preliminary data.</text>
</comment>
<sequence>MSEKGWAGWLPRRRRTVTVPCVLEVERTADSFHAYAVPEGIELRPGDQVVVHGAPERLAFGERATYRSYATVTRAGPLERFRTRYSAIFELTELYHVGFEPKEASP</sequence>
<dbReference type="Proteomes" id="UP001501588">
    <property type="component" value="Unassembled WGS sequence"/>
</dbReference>
<organism evidence="1 2">
    <name type="scientific">Craurococcus roseus</name>
    <dbReference type="NCBI Taxonomy" id="77585"/>
    <lineage>
        <taxon>Bacteria</taxon>
        <taxon>Pseudomonadati</taxon>
        <taxon>Pseudomonadota</taxon>
        <taxon>Alphaproteobacteria</taxon>
        <taxon>Acetobacterales</taxon>
        <taxon>Acetobacteraceae</taxon>
        <taxon>Craurococcus</taxon>
    </lineage>
</organism>
<reference evidence="2" key="1">
    <citation type="journal article" date="2019" name="Int. J. Syst. Evol. Microbiol.">
        <title>The Global Catalogue of Microorganisms (GCM) 10K type strain sequencing project: providing services to taxonomists for standard genome sequencing and annotation.</title>
        <authorList>
            <consortium name="The Broad Institute Genomics Platform"/>
            <consortium name="The Broad Institute Genome Sequencing Center for Infectious Disease"/>
            <person name="Wu L."/>
            <person name="Ma J."/>
        </authorList>
    </citation>
    <scope>NUCLEOTIDE SEQUENCE [LARGE SCALE GENOMIC DNA]</scope>
    <source>
        <strain evidence="2">JCM 9933</strain>
    </source>
</reference>
<dbReference type="RefSeq" id="WP_343898267.1">
    <property type="nucleotide sequence ID" value="NZ_BAAAFZ010000120.1"/>
</dbReference>
<accession>A0ABP3RC37</accession>
<keyword evidence="2" id="KW-1185">Reference proteome</keyword>
<dbReference type="EMBL" id="BAAAFZ010000120">
    <property type="protein sequence ID" value="GAA0607666.1"/>
    <property type="molecule type" value="Genomic_DNA"/>
</dbReference>
<protein>
    <recommendedName>
        <fullName evidence="3">FAD-binding FR-type domain-containing protein</fullName>
    </recommendedName>
</protein>
<evidence type="ECO:0000313" key="1">
    <source>
        <dbReference type="EMBL" id="GAA0607666.1"/>
    </source>
</evidence>
<evidence type="ECO:0000313" key="2">
    <source>
        <dbReference type="Proteomes" id="UP001501588"/>
    </source>
</evidence>
<gene>
    <name evidence="1" type="ORF">GCM10009416_50770</name>
</gene>